<dbReference type="AlphaFoldDB" id="A0A8J1J5E3"/>
<feature type="binding site" evidence="14">
    <location>
        <position position="23"/>
    </location>
    <ligand>
        <name>Zn(2+)</name>
        <dbReference type="ChEBI" id="CHEBI:29105"/>
    </ligand>
</feature>
<dbReference type="GO" id="GO:0016788">
    <property type="term" value="F:hydrolase activity, acting on ester bonds"/>
    <property type="evidence" value="ECO:0007669"/>
    <property type="project" value="InterPro"/>
</dbReference>
<evidence type="ECO:0000256" key="8">
    <source>
        <dbReference type="ARBA" id="ARBA00023136"/>
    </source>
</evidence>
<comment type="catalytic activity">
    <reaction evidence="11">
        <text>an N-acetyl-L-cysteine-S-conjugate + H2O = an S-substituted L-cysteine + acetate</text>
        <dbReference type="Rhea" id="RHEA:36855"/>
        <dbReference type="ChEBI" id="CHEBI:15377"/>
        <dbReference type="ChEBI" id="CHEBI:30089"/>
        <dbReference type="ChEBI" id="CHEBI:58717"/>
        <dbReference type="ChEBI" id="CHEBI:58718"/>
        <dbReference type="EC" id="3.5.1.114"/>
    </reaction>
</comment>
<dbReference type="Gene3D" id="2.20.25.160">
    <property type="match status" value="1"/>
</dbReference>
<dbReference type="PANTHER" id="PTHR15162:SF5">
    <property type="entry name" value="N-ACYL-AROMATIC-L-AMINO ACID AMIDOHYDROLASE (CARBOXYLATE-FORMING)"/>
    <property type="match status" value="1"/>
</dbReference>
<proteinExistence type="inferred from homology"/>
<dbReference type="GeneID" id="595015"/>
<dbReference type="SUPFAM" id="SSF53187">
    <property type="entry name" value="Zn-dependent exopeptidases"/>
    <property type="match status" value="1"/>
</dbReference>
<keyword evidence="6" id="KW-0378">Hydrolase</keyword>
<dbReference type="KEGG" id="xtr:595015"/>
<keyword evidence="3" id="KW-1003">Cell membrane</keyword>
<evidence type="ECO:0000259" key="15">
    <source>
        <dbReference type="Pfam" id="PF04952"/>
    </source>
</evidence>
<dbReference type="GO" id="GO:0005737">
    <property type="term" value="C:cytoplasm"/>
    <property type="evidence" value="ECO:0007669"/>
    <property type="project" value="UniProtKB-SubCell"/>
</dbReference>
<keyword evidence="4" id="KW-0963">Cytoplasm</keyword>
<dbReference type="FunFam" id="3.40.630.10:FF:000025">
    <property type="entry name" value="aspartoacylase"/>
    <property type="match status" value="1"/>
</dbReference>
<dbReference type="PIRSF" id="PIRSF018001">
    <property type="entry name" value="Aspartoacylase"/>
    <property type="match status" value="1"/>
</dbReference>
<feature type="domain" description="Succinylglutamate desuccinylase/Aspartoacylase catalytic" evidence="16">
    <location>
        <begin position="11"/>
        <end position="203"/>
    </location>
</feature>
<evidence type="ECO:0000313" key="18">
    <source>
        <dbReference type="RefSeq" id="XP_031751875.1"/>
    </source>
</evidence>
<evidence type="ECO:0000259" key="16">
    <source>
        <dbReference type="Pfam" id="PF24827"/>
    </source>
</evidence>
<dbReference type="InterPro" id="IPR016708">
    <property type="entry name" value="Aspartoacylase"/>
</dbReference>
<dbReference type="Proteomes" id="UP000008143">
    <property type="component" value="Chromosome 2"/>
</dbReference>
<dbReference type="SMR" id="A0A8J1J5E3"/>
<keyword evidence="17" id="KW-1185">Reference proteome</keyword>
<dbReference type="RefSeq" id="NP_001025627.1">
    <property type="nucleotide sequence ID" value="NM_001030456.1"/>
</dbReference>
<dbReference type="InterPro" id="IPR007036">
    <property type="entry name" value="Aste_AspA_hybrid_dom"/>
</dbReference>
<dbReference type="RefSeq" id="XP_012812542.1">
    <property type="nucleotide sequence ID" value="XM_012957088.3"/>
</dbReference>
<feature type="binding site" evidence="14">
    <location>
        <position position="113"/>
    </location>
    <ligand>
        <name>Zn(2+)</name>
        <dbReference type="ChEBI" id="CHEBI:29105"/>
    </ligand>
</feature>
<evidence type="ECO:0000256" key="1">
    <source>
        <dbReference type="ARBA" id="ARBA00004496"/>
    </source>
</evidence>
<evidence type="ECO:0000256" key="5">
    <source>
        <dbReference type="ARBA" id="ARBA00022723"/>
    </source>
</evidence>
<comment type="catalytic activity">
    <reaction evidence="12">
        <text>an N-acyl-aromatic L-alpha-amino acid + H2O = an aromatic L-alpha-amino acid + a carboxylate</text>
        <dbReference type="Rhea" id="RHEA:54184"/>
        <dbReference type="ChEBI" id="CHEBI:15377"/>
        <dbReference type="ChEBI" id="CHEBI:29067"/>
        <dbReference type="ChEBI" id="CHEBI:84824"/>
        <dbReference type="ChEBI" id="CHEBI:138093"/>
        <dbReference type="EC" id="3.5.1.114"/>
    </reaction>
</comment>
<dbReference type="FunFam" id="2.20.25.160:FF:000001">
    <property type="entry name" value="Aspartoacylase"/>
    <property type="match status" value="1"/>
</dbReference>
<sequence>MSPTVQCGAVSQVVVVGGTHGNEMSGVCLAKHWLQDPSELHRKSFTAEVLLANPIAVERCVRYIDRDLNRSFSHELLSASGSESDSYEAKRAREIYQKYGPKQSSLNFVIDLHNTTSNMGTTFLLFKGDNFALHLANYLQTKCVDPSFPCHILLIDIPEGGHVHLQSMGKHSVSLELGPQPQGVARADVLTRMRALVNCSLDFLDLFNQGTEFPSFETDVHQVLYRADFPRNEDGEIEAVIHSELQDKDYLPLKPGDPIFQRLNGEDILYNGEKQIYPVFINEAAYYEKKVAFIATEKTHCLVPALKVQN</sequence>
<dbReference type="GO" id="GO:0016324">
    <property type="term" value="C:apical plasma membrane"/>
    <property type="evidence" value="ECO:0007669"/>
    <property type="project" value="UniProtKB-SubCell"/>
</dbReference>
<evidence type="ECO:0000256" key="14">
    <source>
        <dbReference type="PIRSR" id="PIRSR018001-3"/>
    </source>
</evidence>
<dbReference type="EC" id="3.5.1.114" evidence="9"/>
<dbReference type="InterPro" id="IPR050178">
    <property type="entry name" value="AspA/AstE_fam"/>
</dbReference>
<evidence type="ECO:0000256" key="2">
    <source>
        <dbReference type="ARBA" id="ARBA00006173"/>
    </source>
</evidence>
<dbReference type="GO" id="GO:0016811">
    <property type="term" value="F:hydrolase activity, acting on carbon-nitrogen (but not peptide) bonds, in linear amides"/>
    <property type="evidence" value="ECO:0007669"/>
    <property type="project" value="InterPro"/>
</dbReference>
<feature type="active site" description="Proton donor/acceptor" evidence="13">
    <location>
        <position position="176"/>
    </location>
</feature>
<evidence type="ECO:0000313" key="17">
    <source>
        <dbReference type="Proteomes" id="UP000008143"/>
    </source>
</evidence>
<dbReference type="GO" id="GO:0046872">
    <property type="term" value="F:metal ion binding"/>
    <property type="evidence" value="ECO:0007669"/>
    <property type="project" value="UniProtKB-KW"/>
</dbReference>
<accession>A0A8J1J5E3</accession>
<dbReference type="InterPro" id="IPR055438">
    <property type="entry name" value="AstE_AspA_cat"/>
</dbReference>
<evidence type="ECO:0000256" key="4">
    <source>
        <dbReference type="ARBA" id="ARBA00022490"/>
    </source>
</evidence>
<dbReference type="RefSeq" id="XP_031751877.1">
    <property type="nucleotide sequence ID" value="XM_031896017.1"/>
</dbReference>
<dbReference type="RefSeq" id="XP_031751875.1">
    <property type="nucleotide sequence ID" value="XM_031896015.1"/>
</dbReference>
<dbReference type="Pfam" id="PF24827">
    <property type="entry name" value="AstE_AspA_cat"/>
    <property type="match status" value="1"/>
</dbReference>
<dbReference type="HAMAP" id="MF_00704">
    <property type="entry name" value="Aspartoacylase"/>
    <property type="match status" value="1"/>
</dbReference>
<dbReference type="OMA" id="VIMHIYR"/>
<reference evidence="18 19" key="1">
    <citation type="submission" date="2024-12" db="UniProtKB">
        <authorList>
            <consortium name="RefSeq"/>
        </authorList>
    </citation>
    <scope>IDENTIFICATION</scope>
    <source>
        <strain evidence="18 19">Nigerian</strain>
        <tissue evidence="18 19">Liver and blood</tissue>
    </source>
</reference>
<keyword evidence="5 14" id="KW-0479">Metal-binding</keyword>
<dbReference type="NCBIfam" id="NF002601">
    <property type="entry name" value="PRK02259.1"/>
    <property type="match status" value="1"/>
</dbReference>
<evidence type="ECO:0000256" key="9">
    <source>
        <dbReference type="ARBA" id="ARBA00034807"/>
    </source>
</evidence>
<protein>
    <recommendedName>
        <fullName evidence="9">N-acyl-aromatic-L-amino acid amidohydrolase</fullName>
        <ecNumber evidence="9">3.5.1.114</ecNumber>
    </recommendedName>
</protein>
<comment type="subcellular location">
    <subcellularLocation>
        <location evidence="10">Apical cell membrane</location>
        <topology evidence="10">Peripheral membrane protein</topology>
    </subcellularLocation>
    <subcellularLocation>
        <location evidence="1">Cytoplasm</location>
    </subcellularLocation>
</comment>
<dbReference type="CTD" id="91703"/>
<evidence type="ECO:0000256" key="13">
    <source>
        <dbReference type="PIRSR" id="PIRSR018001-1"/>
    </source>
</evidence>
<evidence type="ECO:0000256" key="11">
    <source>
        <dbReference type="ARBA" id="ARBA00048435"/>
    </source>
</evidence>
<keyword evidence="8" id="KW-0472">Membrane</keyword>
<keyword evidence="7 14" id="KW-0862">Zinc</keyword>
<name>A0A8J1J5E3_XENTR</name>
<evidence type="ECO:0000256" key="6">
    <source>
        <dbReference type="ARBA" id="ARBA00022801"/>
    </source>
</evidence>
<dbReference type="CDD" id="cd06909">
    <property type="entry name" value="M14_ASPA"/>
    <property type="match status" value="1"/>
</dbReference>
<evidence type="ECO:0000313" key="20">
    <source>
        <dbReference type="RefSeq" id="XP_031751877.1"/>
    </source>
</evidence>
<comment type="similarity">
    <text evidence="2">Belongs to the AspA/AstE family. Aspartoacylase subfamily.</text>
</comment>
<feature type="domain" description="AstE/AspA barrel-sandwich hybrid" evidence="15">
    <location>
        <begin position="217"/>
        <end position="298"/>
    </location>
</feature>
<gene>
    <name evidence="18 19 20" type="primary">acy3</name>
    <name evidence="18 19 20" type="synonym">ACY-3</name>
    <name evidence="18 19 20" type="synonym">aspa</name>
    <name evidence="18 19 20" type="synonym">hcbp1</name>
</gene>
<evidence type="ECO:0000256" key="10">
    <source>
        <dbReference type="ARBA" id="ARBA00037831"/>
    </source>
</evidence>
<evidence type="ECO:0000313" key="19">
    <source>
        <dbReference type="RefSeq" id="XP_031751876.1"/>
    </source>
</evidence>
<dbReference type="PANTHER" id="PTHR15162">
    <property type="entry name" value="ASPARTOACYLASE"/>
    <property type="match status" value="1"/>
</dbReference>
<comment type="cofactor">
    <cofactor evidence="14">
        <name>Zn(2+)</name>
        <dbReference type="ChEBI" id="CHEBI:29105"/>
    </cofactor>
    <text evidence="14">Binds 1 zinc ion per subunit.</text>
</comment>
<dbReference type="RefSeq" id="XP_031751876.1">
    <property type="nucleotide sequence ID" value="XM_031896016.1"/>
</dbReference>
<dbReference type="Pfam" id="PF04952">
    <property type="entry name" value="AstE_AspA_hybrid"/>
    <property type="match status" value="1"/>
</dbReference>
<evidence type="ECO:0000256" key="7">
    <source>
        <dbReference type="ARBA" id="ARBA00022833"/>
    </source>
</evidence>
<dbReference type="Gene3D" id="3.40.630.10">
    <property type="entry name" value="Zn peptidases"/>
    <property type="match status" value="1"/>
</dbReference>
<feature type="binding site" evidence="14">
    <location>
        <position position="20"/>
    </location>
    <ligand>
        <name>Zn(2+)</name>
        <dbReference type="ChEBI" id="CHEBI:29105"/>
    </ligand>
</feature>
<evidence type="ECO:0000256" key="3">
    <source>
        <dbReference type="ARBA" id="ARBA00022475"/>
    </source>
</evidence>
<organism evidence="17 19">
    <name type="scientific">Xenopus tropicalis</name>
    <name type="common">Western clawed frog</name>
    <name type="synonym">Silurana tropicalis</name>
    <dbReference type="NCBI Taxonomy" id="8364"/>
    <lineage>
        <taxon>Eukaryota</taxon>
        <taxon>Metazoa</taxon>
        <taxon>Chordata</taxon>
        <taxon>Craniata</taxon>
        <taxon>Vertebrata</taxon>
        <taxon>Euteleostomi</taxon>
        <taxon>Amphibia</taxon>
        <taxon>Batrachia</taxon>
        <taxon>Anura</taxon>
        <taxon>Pipoidea</taxon>
        <taxon>Pipidae</taxon>
        <taxon>Xenopodinae</taxon>
        <taxon>Xenopus</taxon>
        <taxon>Silurana</taxon>
    </lineage>
</organism>
<dbReference type="OrthoDB" id="8300214at2759"/>
<evidence type="ECO:0000256" key="12">
    <source>
        <dbReference type="ARBA" id="ARBA00049326"/>
    </source>
</evidence>